<accession>A0A917ARY6</accession>
<evidence type="ECO:0000313" key="5">
    <source>
        <dbReference type="EMBL" id="GGE68367.1"/>
    </source>
</evidence>
<keyword evidence="6" id="KW-1185">Reference proteome</keyword>
<dbReference type="AlphaFoldDB" id="A0A917ARY6"/>
<dbReference type="FunFam" id="3.40.50.300:FF:000011">
    <property type="entry name" value="Putative ABC transporter ATP-binding component"/>
    <property type="match status" value="1"/>
</dbReference>
<reference evidence="5" key="2">
    <citation type="submission" date="2020-09" db="EMBL/GenBank/DDBJ databases">
        <authorList>
            <person name="Sun Q."/>
            <person name="Zhou Y."/>
        </authorList>
    </citation>
    <scope>NUCLEOTIDE SEQUENCE</scope>
    <source>
        <strain evidence="5">CGMCC 1.12698</strain>
    </source>
</reference>
<organism evidence="5 6">
    <name type="scientific">Priestia taiwanensis</name>
    <dbReference type="NCBI Taxonomy" id="1347902"/>
    <lineage>
        <taxon>Bacteria</taxon>
        <taxon>Bacillati</taxon>
        <taxon>Bacillota</taxon>
        <taxon>Bacilli</taxon>
        <taxon>Bacillales</taxon>
        <taxon>Bacillaceae</taxon>
        <taxon>Priestia</taxon>
    </lineage>
</organism>
<evidence type="ECO:0000313" key="6">
    <source>
        <dbReference type="Proteomes" id="UP000605259"/>
    </source>
</evidence>
<comment type="caution">
    <text evidence="5">The sequence shown here is derived from an EMBL/GenBank/DDBJ whole genome shotgun (WGS) entry which is preliminary data.</text>
</comment>
<dbReference type="Pfam" id="PF12848">
    <property type="entry name" value="ABC_tran_Xtn"/>
    <property type="match status" value="1"/>
</dbReference>
<dbReference type="SMART" id="SM00382">
    <property type="entry name" value="AAA"/>
    <property type="match status" value="2"/>
</dbReference>
<dbReference type="GO" id="GO:0005524">
    <property type="term" value="F:ATP binding"/>
    <property type="evidence" value="ECO:0007669"/>
    <property type="project" value="UniProtKB-KW"/>
</dbReference>
<feature type="domain" description="ABC transporter" evidence="4">
    <location>
        <begin position="4"/>
        <end position="257"/>
    </location>
</feature>
<evidence type="ECO:0000256" key="3">
    <source>
        <dbReference type="SAM" id="Coils"/>
    </source>
</evidence>
<dbReference type="InterPro" id="IPR032781">
    <property type="entry name" value="ABC_tran_Xtn"/>
</dbReference>
<dbReference type="InterPro" id="IPR027417">
    <property type="entry name" value="P-loop_NTPase"/>
</dbReference>
<dbReference type="NCBIfam" id="NF000355">
    <property type="entry name" value="ribo_prot_ABC_F"/>
    <property type="match status" value="1"/>
</dbReference>
<dbReference type="InterPro" id="IPR003593">
    <property type="entry name" value="AAA+_ATPase"/>
</dbReference>
<evidence type="ECO:0000256" key="1">
    <source>
        <dbReference type="ARBA" id="ARBA00022741"/>
    </source>
</evidence>
<feature type="coiled-coil region" evidence="3">
    <location>
        <begin position="260"/>
        <end position="319"/>
    </location>
</feature>
<keyword evidence="1" id="KW-0547">Nucleotide-binding</keyword>
<evidence type="ECO:0000259" key="4">
    <source>
        <dbReference type="PROSITE" id="PS50893"/>
    </source>
</evidence>
<dbReference type="CDD" id="cd03221">
    <property type="entry name" value="ABCF_EF-3"/>
    <property type="match status" value="2"/>
</dbReference>
<dbReference type="Pfam" id="PF00005">
    <property type="entry name" value="ABC_tran"/>
    <property type="match status" value="2"/>
</dbReference>
<proteinExistence type="predicted"/>
<feature type="domain" description="ABC transporter" evidence="4">
    <location>
        <begin position="345"/>
        <end position="556"/>
    </location>
</feature>
<gene>
    <name evidence="5" type="ORF">GCM10007140_18080</name>
</gene>
<dbReference type="Gene3D" id="3.40.50.300">
    <property type="entry name" value="P-loop containing nucleotide triphosphate hydrolases"/>
    <property type="match status" value="2"/>
</dbReference>
<dbReference type="SUPFAM" id="SSF52540">
    <property type="entry name" value="P-loop containing nucleoside triphosphate hydrolases"/>
    <property type="match status" value="2"/>
</dbReference>
<dbReference type="PANTHER" id="PTHR42855:SF2">
    <property type="entry name" value="DRUG RESISTANCE ABC TRANSPORTER,ATP-BINDING PROTEIN"/>
    <property type="match status" value="1"/>
</dbReference>
<reference evidence="5" key="1">
    <citation type="journal article" date="2014" name="Int. J. Syst. Evol. Microbiol.">
        <title>Complete genome sequence of Corynebacterium casei LMG S-19264T (=DSM 44701T), isolated from a smear-ripened cheese.</title>
        <authorList>
            <consortium name="US DOE Joint Genome Institute (JGI-PGF)"/>
            <person name="Walter F."/>
            <person name="Albersmeier A."/>
            <person name="Kalinowski J."/>
            <person name="Ruckert C."/>
        </authorList>
    </citation>
    <scope>NUCLEOTIDE SEQUENCE</scope>
    <source>
        <strain evidence="5">CGMCC 1.12698</strain>
    </source>
</reference>
<dbReference type="Proteomes" id="UP000605259">
    <property type="component" value="Unassembled WGS sequence"/>
</dbReference>
<keyword evidence="2 5" id="KW-0067">ATP-binding</keyword>
<dbReference type="RefSeq" id="WP_229722182.1">
    <property type="nucleotide sequence ID" value="NZ_BMFK01000001.1"/>
</dbReference>
<dbReference type="PROSITE" id="PS50893">
    <property type="entry name" value="ABC_TRANSPORTER_2"/>
    <property type="match status" value="2"/>
</dbReference>
<dbReference type="InterPro" id="IPR017871">
    <property type="entry name" value="ABC_transporter-like_CS"/>
</dbReference>
<dbReference type="InterPro" id="IPR003439">
    <property type="entry name" value="ABC_transporter-like_ATP-bd"/>
</dbReference>
<dbReference type="PROSITE" id="PS00211">
    <property type="entry name" value="ABC_TRANSPORTER_1"/>
    <property type="match status" value="1"/>
</dbReference>
<dbReference type="GO" id="GO:0016887">
    <property type="term" value="F:ATP hydrolysis activity"/>
    <property type="evidence" value="ECO:0007669"/>
    <property type="project" value="InterPro"/>
</dbReference>
<dbReference type="PANTHER" id="PTHR42855">
    <property type="entry name" value="ABC TRANSPORTER ATP-BINDING SUBUNIT"/>
    <property type="match status" value="1"/>
</dbReference>
<sequence>MFMIKATNIKKEFDGTLLFEGVNIEVEQHERVAIIGKNGIGKTTLINLLCGELESSDGTIYRKHPVHEWGYVRQHLTIQNDTTAEEMALQANNTYWRSKQKLNEAEQHLTLSQDEQAMDTYQHAYDLFEKSGGYEWEQHVQEELTRMGIGHDLWTKPFTSLSGGEKTRVQLAGVLALKPAILVLDEPTNHVDYETIVHIEQVLKQYKGTVLLISHDRSFLNSVATAIIELHVDGSRKFKGNYDAYRSQKTFERETQLTLYKKQEQERQHLQEAIAQYRQWFTKAHNSASTRNPFAKKKANKNMTRYKAKEKALERLEENRVDRPKNEAGIHAKFHTASFEAHTLITLKDISFAYDISLLKDISFTVNRHEKIALLGQNGAGKSTIVKLLTGDLEPTTGDIYYHPTCHIGYFSQELAGLHEDETILDSLLSLPNMTQSAARTILACFLFRREDVYKRMKDLSMGERCRVAFVKLYFSGANLLILDEPTNYLDLTTRERIEEALHLYPGAIVFVSHDRYFTDKLATKIVSLEDGKATTFDGTYKEYTEHTHEDEDDKYRKQLEYRLLCHMHEDEPETDEAKQQLMETIRALQQKIEQYRA</sequence>
<name>A0A917ARY6_9BACI</name>
<evidence type="ECO:0000256" key="2">
    <source>
        <dbReference type="ARBA" id="ARBA00022840"/>
    </source>
</evidence>
<keyword evidence="3" id="KW-0175">Coiled coil</keyword>
<protein>
    <submittedName>
        <fullName evidence="5">ABC transporter ATP-binding protein</fullName>
    </submittedName>
</protein>
<dbReference type="EMBL" id="BMFK01000001">
    <property type="protein sequence ID" value="GGE68367.1"/>
    <property type="molecule type" value="Genomic_DNA"/>
</dbReference>
<dbReference type="InterPro" id="IPR051309">
    <property type="entry name" value="ABCF_ATPase"/>
</dbReference>